<sequence length="174" mass="18048">MVKAGVTTSINTKHQCITAMKEYENKSLEELRLEDYQAGRKGPTNPIAPGTGGLFGGATPTSSASTGLFGASAANTNFNFGANKSTFGASKFSSVNLKPLQFKDVSWCLMVSPPTATGSFGTATGGLFAQPNQQPANSLFKPFGAATTTQSAGFTFGNTNTTGQPNTSSMVSFY</sequence>
<dbReference type="InterPro" id="IPR037665">
    <property type="entry name" value="Nucleoporin_S59-like"/>
</dbReference>
<organism evidence="1 2">
    <name type="scientific">Goodea atripinnis</name>
    <dbReference type="NCBI Taxonomy" id="208336"/>
    <lineage>
        <taxon>Eukaryota</taxon>
        <taxon>Metazoa</taxon>
        <taxon>Chordata</taxon>
        <taxon>Craniata</taxon>
        <taxon>Vertebrata</taxon>
        <taxon>Euteleostomi</taxon>
        <taxon>Actinopterygii</taxon>
        <taxon>Neopterygii</taxon>
        <taxon>Teleostei</taxon>
        <taxon>Neoteleostei</taxon>
        <taxon>Acanthomorphata</taxon>
        <taxon>Ovalentaria</taxon>
        <taxon>Atherinomorphae</taxon>
        <taxon>Cyprinodontiformes</taxon>
        <taxon>Goodeidae</taxon>
        <taxon>Goodea</taxon>
    </lineage>
</organism>
<accession>A0ABV0PSC8</accession>
<dbReference type="PANTHER" id="PTHR23198:SF6">
    <property type="entry name" value="NUCLEAR PORE COMPLEX PROTEIN NUP98-NUP96"/>
    <property type="match status" value="1"/>
</dbReference>
<proteinExistence type="predicted"/>
<protein>
    <submittedName>
        <fullName evidence="1">Uncharacterized protein</fullName>
    </submittedName>
</protein>
<evidence type="ECO:0000313" key="2">
    <source>
        <dbReference type="Proteomes" id="UP001476798"/>
    </source>
</evidence>
<dbReference type="Pfam" id="PF21240">
    <property type="entry name" value="Nup98_GLEBS"/>
    <property type="match status" value="1"/>
</dbReference>
<dbReference type="Proteomes" id="UP001476798">
    <property type="component" value="Unassembled WGS sequence"/>
</dbReference>
<evidence type="ECO:0000313" key="1">
    <source>
        <dbReference type="EMBL" id="MEQ2186374.1"/>
    </source>
</evidence>
<keyword evidence="2" id="KW-1185">Reference proteome</keyword>
<reference evidence="1 2" key="1">
    <citation type="submission" date="2021-06" db="EMBL/GenBank/DDBJ databases">
        <authorList>
            <person name="Palmer J.M."/>
        </authorList>
    </citation>
    <scope>NUCLEOTIDE SEQUENCE [LARGE SCALE GENOMIC DNA]</scope>
    <source>
        <strain evidence="1 2">GA_2019</strain>
        <tissue evidence="1">Muscle</tissue>
    </source>
</reference>
<dbReference type="Gene3D" id="1.10.10.2360">
    <property type="match status" value="1"/>
</dbReference>
<dbReference type="PANTHER" id="PTHR23198">
    <property type="entry name" value="NUCLEOPORIN"/>
    <property type="match status" value="1"/>
</dbReference>
<gene>
    <name evidence="1" type="ORF">GOODEAATRI_027864</name>
</gene>
<comment type="caution">
    <text evidence="1">The sequence shown here is derived from an EMBL/GenBank/DDBJ whole genome shotgun (WGS) entry which is preliminary data.</text>
</comment>
<dbReference type="EMBL" id="JAHRIO010083691">
    <property type="protein sequence ID" value="MEQ2186374.1"/>
    <property type="molecule type" value="Genomic_DNA"/>
</dbReference>
<name>A0ABV0PSC8_9TELE</name>